<evidence type="ECO:0000256" key="10">
    <source>
        <dbReference type="ARBA" id="ARBA00023136"/>
    </source>
</evidence>
<feature type="compositionally biased region" description="Polar residues" evidence="12">
    <location>
        <begin position="274"/>
        <end position="283"/>
    </location>
</feature>
<evidence type="ECO:0000256" key="2">
    <source>
        <dbReference type="ARBA" id="ARBA00004922"/>
    </source>
</evidence>
<dbReference type="Gene3D" id="3.40.50.2000">
    <property type="entry name" value="Glycogen Phosphorylase B"/>
    <property type="match status" value="1"/>
</dbReference>
<evidence type="ECO:0000313" key="15">
    <source>
        <dbReference type="EMBL" id="KIY45287.1"/>
    </source>
</evidence>
<evidence type="ECO:0000256" key="5">
    <source>
        <dbReference type="ARBA" id="ARBA00022676"/>
    </source>
</evidence>
<keyword evidence="8" id="KW-0256">Endoplasmic reticulum</keyword>
<feature type="transmembrane region" description="Helical" evidence="13">
    <location>
        <begin position="12"/>
        <end position="33"/>
    </location>
</feature>
<comment type="function">
    <text evidence="11">Participates in the formation of the lipid-linked precursor oligosaccharide for N-glycosylation. Involved in assembling the dolichol-pyrophosphate-GlcNAc(2)-Man(5) intermediate on the cytoplasmic surface of the ER.</text>
</comment>
<name>A0A0D7A2M4_9AGAR</name>
<dbReference type="EC" id="2.4.1.142" evidence="3"/>
<dbReference type="PANTHER" id="PTHR13036:SF0">
    <property type="entry name" value="CHITOBIOSYLDIPHOSPHODOLICHOL BETA-MANNOSYLTRANSFERASE"/>
    <property type="match status" value="1"/>
</dbReference>
<dbReference type="InterPro" id="IPR026051">
    <property type="entry name" value="ALG1-like"/>
</dbReference>
<dbReference type="Proteomes" id="UP000054144">
    <property type="component" value="Unassembled WGS sequence"/>
</dbReference>
<keyword evidence="6 15" id="KW-0808">Transferase</keyword>
<reference evidence="15 16" key="1">
    <citation type="journal article" date="2015" name="Fungal Genet. Biol.">
        <title>Evolution of novel wood decay mechanisms in Agaricales revealed by the genome sequences of Fistulina hepatica and Cylindrobasidium torrendii.</title>
        <authorList>
            <person name="Floudas D."/>
            <person name="Held B.W."/>
            <person name="Riley R."/>
            <person name="Nagy L.G."/>
            <person name="Koehler G."/>
            <person name="Ransdell A.S."/>
            <person name="Younus H."/>
            <person name="Chow J."/>
            <person name="Chiniquy J."/>
            <person name="Lipzen A."/>
            <person name="Tritt A."/>
            <person name="Sun H."/>
            <person name="Haridas S."/>
            <person name="LaButti K."/>
            <person name="Ohm R.A."/>
            <person name="Kues U."/>
            <person name="Blanchette R.A."/>
            <person name="Grigoriev I.V."/>
            <person name="Minto R.E."/>
            <person name="Hibbett D.S."/>
        </authorList>
    </citation>
    <scope>NUCLEOTIDE SEQUENCE [LARGE SCALE GENOMIC DNA]</scope>
    <source>
        <strain evidence="15 16">ATCC 64428</strain>
    </source>
</reference>
<keyword evidence="16" id="KW-1185">Reference proteome</keyword>
<accession>A0A0D7A2M4</accession>
<evidence type="ECO:0000259" key="14">
    <source>
        <dbReference type="Pfam" id="PF13579"/>
    </source>
</evidence>
<evidence type="ECO:0000256" key="8">
    <source>
        <dbReference type="ARBA" id="ARBA00022824"/>
    </source>
</evidence>
<evidence type="ECO:0000256" key="7">
    <source>
        <dbReference type="ARBA" id="ARBA00022692"/>
    </source>
</evidence>
<dbReference type="OrthoDB" id="614844at2759"/>
<evidence type="ECO:0000256" key="11">
    <source>
        <dbReference type="ARBA" id="ARBA00024899"/>
    </source>
</evidence>
<dbReference type="InterPro" id="IPR028098">
    <property type="entry name" value="Glyco_trans_4-like_N"/>
</dbReference>
<dbReference type="GO" id="GO:0004578">
    <property type="term" value="F:chitobiosyldiphosphodolichol beta-mannosyltransferase activity"/>
    <property type="evidence" value="ECO:0007669"/>
    <property type="project" value="UniProtKB-EC"/>
</dbReference>
<feature type="region of interest" description="Disordered" evidence="12">
    <location>
        <begin position="274"/>
        <end position="302"/>
    </location>
</feature>
<keyword evidence="10 13" id="KW-0472">Membrane</keyword>
<proteinExistence type="predicted"/>
<keyword evidence="5 15" id="KW-0328">Glycosyltransferase</keyword>
<evidence type="ECO:0000256" key="4">
    <source>
        <dbReference type="ARBA" id="ARBA00015841"/>
    </source>
</evidence>
<comment type="pathway">
    <text evidence="2">Protein modification; protein glycosylation.</text>
</comment>
<dbReference type="PANTHER" id="PTHR13036">
    <property type="entry name" value="BETA1,4 MANNOSYLTRANSFERASE"/>
    <property type="match status" value="1"/>
</dbReference>
<evidence type="ECO:0000256" key="6">
    <source>
        <dbReference type="ARBA" id="ARBA00022679"/>
    </source>
</evidence>
<keyword evidence="9 13" id="KW-1133">Transmembrane helix</keyword>
<dbReference type="EMBL" id="KN882059">
    <property type="protein sequence ID" value="KIY45287.1"/>
    <property type="molecule type" value="Genomic_DNA"/>
</dbReference>
<comment type="subcellular location">
    <subcellularLocation>
        <location evidence="1">Endoplasmic reticulum membrane</location>
        <topology evidence="1">Single-pass membrane protein</topology>
    </subcellularLocation>
</comment>
<dbReference type="GO" id="GO:0005789">
    <property type="term" value="C:endoplasmic reticulum membrane"/>
    <property type="evidence" value="ECO:0007669"/>
    <property type="project" value="UniProtKB-SubCell"/>
</dbReference>
<evidence type="ECO:0000256" key="3">
    <source>
        <dbReference type="ARBA" id="ARBA00012611"/>
    </source>
</evidence>
<dbReference type="Pfam" id="PF13579">
    <property type="entry name" value="Glyco_trans_4_4"/>
    <property type="match status" value="1"/>
</dbReference>
<evidence type="ECO:0000313" key="16">
    <source>
        <dbReference type="Proteomes" id="UP000054144"/>
    </source>
</evidence>
<evidence type="ECO:0000256" key="13">
    <source>
        <dbReference type="SAM" id="Phobius"/>
    </source>
</evidence>
<organism evidence="15 16">
    <name type="scientific">Fistulina hepatica ATCC 64428</name>
    <dbReference type="NCBI Taxonomy" id="1128425"/>
    <lineage>
        <taxon>Eukaryota</taxon>
        <taxon>Fungi</taxon>
        <taxon>Dikarya</taxon>
        <taxon>Basidiomycota</taxon>
        <taxon>Agaricomycotina</taxon>
        <taxon>Agaricomycetes</taxon>
        <taxon>Agaricomycetidae</taxon>
        <taxon>Agaricales</taxon>
        <taxon>Fistulinaceae</taxon>
        <taxon>Fistulina</taxon>
    </lineage>
</organism>
<evidence type="ECO:0000256" key="12">
    <source>
        <dbReference type="SAM" id="MobiDB-lite"/>
    </source>
</evidence>
<feature type="domain" description="Glycosyltransferase subfamily 4-like N-terminal" evidence="14">
    <location>
        <begin position="58"/>
        <end position="227"/>
    </location>
</feature>
<gene>
    <name evidence="15" type="ORF">FISHEDRAFT_67087</name>
</gene>
<sequence length="534" mass="60182">MAQSSSNDYHEYISRSLVLVVTLLLLVWIWRFFKPRPAQHSLRSVAILVLGDIGRSPRMMYHAESCATNGFQTSIIGYPGSRPIPALERLPRVQIRYLPEPPKFLCLLPFVLMAPFKIVHQIVSILAELLINIPRAPEFIIVQNPPTIPTLALVWIVSTIRGSKVIIDWHNLGYSILALKLGREHLFVRIAKWFEQAFGRRAYAHLFVTQALHDYLSRWDLQGIKVVFHDRPQKHFHRSNVQEIHDLFIRLTPNIVSQPSIGTFLPKSFPPYSTPLTDTSSPSGRDGKRGSPIPGGPALNQSMNSVAYDSIQAPRMRRDRPALVVSSTSWTPDEDFSILLDALSAYDLRAREVVKFPKVLCIVTGKGPLKAKYMSEVAKLQKEGTWKCVRLITMWLEAEDYPTLLGSADLGVSLHSSSSALDLPMKVVDMFGCGLPVCALHFACIDELVKAGINGLVFKDAAELARQLEQLLTGFPLNRQLESLSQTISRKAEVLLVSPHASPRHSGTFDDEDEWEWCSWEENWARIVRPLMVK</sequence>
<evidence type="ECO:0000256" key="1">
    <source>
        <dbReference type="ARBA" id="ARBA00004389"/>
    </source>
</evidence>
<dbReference type="SUPFAM" id="SSF53756">
    <property type="entry name" value="UDP-Glycosyltransferase/glycogen phosphorylase"/>
    <property type="match status" value="1"/>
</dbReference>
<dbReference type="AlphaFoldDB" id="A0A0D7A2M4"/>
<keyword evidence="7 13" id="KW-0812">Transmembrane</keyword>
<protein>
    <recommendedName>
        <fullName evidence="4">Chitobiosyldiphosphodolichol beta-mannosyltransferase</fullName>
        <ecNumber evidence="3">2.4.1.142</ecNumber>
    </recommendedName>
</protein>
<evidence type="ECO:0000256" key="9">
    <source>
        <dbReference type="ARBA" id="ARBA00022989"/>
    </source>
</evidence>
<dbReference type="Pfam" id="PF13692">
    <property type="entry name" value="Glyco_trans_1_4"/>
    <property type="match status" value="1"/>
</dbReference>